<feature type="compositionally biased region" description="Pro residues" evidence="1">
    <location>
        <begin position="163"/>
        <end position="174"/>
    </location>
</feature>
<keyword evidence="2" id="KW-0812">Transmembrane</keyword>
<feature type="transmembrane region" description="Helical" evidence="2">
    <location>
        <begin position="280"/>
        <end position="298"/>
    </location>
</feature>
<reference evidence="4 5" key="1">
    <citation type="submission" date="2015-05" db="EMBL/GenBank/DDBJ databases">
        <title>Draft Genome assembly of Streptomyces showdoensis.</title>
        <authorList>
            <person name="Thapa K.K."/>
            <person name="Metsa-Ketela M."/>
        </authorList>
    </citation>
    <scope>NUCLEOTIDE SEQUENCE [LARGE SCALE GENOMIC DNA]</scope>
    <source>
        <strain evidence="4 5">ATCC 15227</strain>
    </source>
</reference>
<name>A0A2P2GEW3_STREW</name>
<sequence length="310" mass="31665">MRLRNALALAALTTAAAVPVAHALAPVPAVAAPPECGAGTARDFPLAARIQDGPAAYAAGGDFRAWNLDLANTTAQPCRGIHPVLVLADRGRVLRPEQIRAEFYDAGARLWRPVTFEGTDRAENVGVFGGAGEEPEAPAAASAPTPGATLPPGTTPSADPADPTSPPALTPPPAFTGFAVPAHGILTVPVRLAFRADTAPDQVVVNAAVVQRRGDDGDWVGESGDYTLTVGPADPTDPTDPAPRRDPAPADPARPTPPGAAPVPVRPELAHTGRESALRAAPASLALLGAGAALVLLARRHRTGRAHRHA</sequence>
<proteinExistence type="predicted"/>
<evidence type="ECO:0000256" key="1">
    <source>
        <dbReference type="SAM" id="MobiDB-lite"/>
    </source>
</evidence>
<keyword evidence="3" id="KW-0732">Signal</keyword>
<dbReference type="Proteomes" id="UP000265325">
    <property type="component" value="Unassembled WGS sequence"/>
</dbReference>
<evidence type="ECO:0008006" key="6">
    <source>
        <dbReference type="Google" id="ProtNLM"/>
    </source>
</evidence>
<feature type="region of interest" description="Disordered" evidence="1">
    <location>
        <begin position="215"/>
        <end position="266"/>
    </location>
</feature>
<dbReference type="EMBL" id="LAQS01000099">
    <property type="protein sequence ID" value="KKZ69325.1"/>
    <property type="molecule type" value="Genomic_DNA"/>
</dbReference>
<comment type="caution">
    <text evidence="4">The sequence shown here is derived from an EMBL/GenBank/DDBJ whole genome shotgun (WGS) entry which is preliminary data.</text>
</comment>
<dbReference type="OrthoDB" id="4336829at2"/>
<feature type="compositionally biased region" description="Low complexity" evidence="1">
    <location>
        <begin position="137"/>
        <end position="162"/>
    </location>
</feature>
<dbReference type="RefSeq" id="WP_046912153.1">
    <property type="nucleotide sequence ID" value="NZ_BAAAXG010000026.1"/>
</dbReference>
<evidence type="ECO:0000256" key="3">
    <source>
        <dbReference type="SAM" id="SignalP"/>
    </source>
</evidence>
<evidence type="ECO:0000313" key="4">
    <source>
        <dbReference type="EMBL" id="KKZ69325.1"/>
    </source>
</evidence>
<feature type="compositionally biased region" description="Pro residues" evidence="1">
    <location>
        <begin position="249"/>
        <end position="265"/>
    </location>
</feature>
<keyword evidence="2" id="KW-1133">Transmembrane helix</keyword>
<keyword evidence="2" id="KW-0472">Membrane</keyword>
<feature type="chain" id="PRO_5015194876" description="Gram-positive cocci surface proteins LPxTG domain-containing protein" evidence="3">
    <location>
        <begin position="32"/>
        <end position="310"/>
    </location>
</feature>
<feature type="region of interest" description="Disordered" evidence="1">
    <location>
        <begin position="125"/>
        <end position="175"/>
    </location>
</feature>
<evidence type="ECO:0000313" key="5">
    <source>
        <dbReference type="Proteomes" id="UP000265325"/>
    </source>
</evidence>
<gene>
    <name evidence="4" type="ORF">VO63_34830</name>
</gene>
<keyword evidence="5" id="KW-1185">Reference proteome</keyword>
<organism evidence="4 5">
    <name type="scientific">Streptomyces showdoensis</name>
    <dbReference type="NCBI Taxonomy" id="68268"/>
    <lineage>
        <taxon>Bacteria</taxon>
        <taxon>Bacillati</taxon>
        <taxon>Actinomycetota</taxon>
        <taxon>Actinomycetes</taxon>
        <taxon>Kitasatosporales</taxon>
        <taxon>Streptomycetaceae</taxon>
        <taxon>Streptomyces</taxon>
    </lineage>
</organism>
<evidence type="ECO:0000256" key="2">
    <source>
        <dbReference type="SAM" id="Phobius"/>
    </source>
</evidence>
<protein>
    <recommendedName>
        <fullName evidence="6">Gram-positive cocci surface proteins LPxTG domain-containing protein</fullName>
    </recommendedName>
</protein>
<accession>A0A2P2GEW3</accession>
<feature type="signal peptide" evidence="3">
    <location>
        <begin position="1"/>
        <end position="31"/>
    </location>
</feature>
<dbReference type="AlphaFoldDB" id="A0A2P2GEW3"/>